<dbReference type="InterPro" id="IPR020013">
    <property type="entry name" value="Flagellar_FlgE/F/G"/>
</dbReference>
<dbReference type="RefSeq" id="WP_074199375.1">
    <property type="nucleotide sequence ID" value="NZ_FSQZ01000001.1"/>
</dbReference>
<evidence type="ECO:0000256" key="2">
    <source>
        <dbReference type="ARBA" id="ARBA00009677"/>
    </source>
</evidence>
<dbReference type="InterPro" id="IPR037925">
    <property type="entry name" value="FlgE/F/G-like"/>
</dbReference>
<evidence type="ECO:0000256" key="1">
    <source>
        <dbReference type="ARBA" id="ARBA00004117"/>
    </source>
</evidence>
<feature type="domain" description="Flagellar hook protein FlgE D2" evidence="8">
    <location>
        <begin position="398"/>
        <end position="519"/>
    </location>
</feature>
<organism evidence="10 11">
    <name type="scientific">Acetomicrobium flavidum</name>
    <dbReference type="NCBI Taxonomy" id="49896"/>
    <lineage>
        <taxon>Bacteria</taxon>
        <taxon>Thermotogati</taxon>
        <taxon>Synergistota</taxon>
        <taxon>Synergistia</taxon>
        <taxon>Synergistales</taxon>
        <taxon>Acetomicrobiaceae</taxon>
        <taxon>Acetomicrobium</taxon>
    </lineage>
</organism>
<comment type="similarity">
    <text evidence="2 5">Belongs to the flagella basal body rod proteins family.</text>
</comment>
<dbReference type="Proteomes" id="UP000185093">
    <property type="component" value="Unassembled WGS sequence"/>
</dbReference>
<dbReference type="Pfam" id="PF22692">
    <property type="entry name" value="LlgE_F_G_D1"/>
    <property type="match status" value="1"/>
</dbReference>
<name>A0ABY1JCM8_9BACT</name>
<evidence type="ECO:0000259" key="8">
    <source>
        <dbReference type="Pfam" id="PF07559"/>
    </source>
</evidence>
<evidence type="ECO:0000256" key="5">
    <source>
        <dbReference type="RuleBase" id="RU362116"/>
    </source>
</evidence>
<keyword evidence="4 5" id="KW-0975">Bacterial flagellum</keyword>
<evidence type="ECO:0000256" key="3">
    <source>
        <dbReference type="ARBA" id="ARBA00019015"/>
    </source>
</evidence>
<evidence type="ECO:0000256" key="4">
    <source>
        <dbReference type="ARBA" id="ARBA00023143"/>
    </source>
</evidence>
<protein>
    <recommendedName>
        <fullName evidence="3 5">Flagellar hook protein FlgE</fullName>
    </recommendedName>
</protein>
<feature type="domain" description="Flagellar hook protein FlgE/F/G-like D1" evidence="9">
    <location>
        <begin position="95"/>
        <end position="145"/>
    </location>
</feature>
<reference evidence="10 11" key="1">
    <citation type="submission" date="2016-11" db="EMBL/GenBank/DDBJ databases">
        <authorList>
            <person name="Varghese N."/>
            <person name="Submissions S."/>
        </authorList>
    </citation>
    <scope>NUCLEOTIDE SEQUENCE [LARGE SCALE GENOMIC DNA]</scope>
    <source>
        <strain evidence="10 11">DSM 20664</strain>
    </source>
</reference>
<dbReference type="Pfam" id="PF07559">
    <property type="entry name" value="FlgE_D2"/>
    <property type="match status" value="1"/>
</dbReference>
<feature type="domain" description="Flagellar basal body rod protein N-terminal" evidence="6">
    <location>
        <begin position="5"/>
        <end position="35"/>
    </location>
</feature>
<comment type="function">
    <text evidence="5">A flexible structure which links the flagellar filament to the drive apparatus in the basal body.</text>
</comment>
<dbReference type="EMBL" id="FSQZ01000001">
    <property type="protein sequence ID" value="SIN65965.1"/>
    <property type="molecule type" value="Genomic_DNA"/>
</dbReference>
<gene>
    <name evidence="10" type="ORF">SAMN05444368_0839</name>
</gene>
<keyword evidence="10" id="KW-0966">Cell projection</keyword>
<keyword evidence="10" id="KW-0282">Flagellum</keyword>
<comment type="caution">
    <text evidence="10">The sequence shown here is derived from an EMBL/GenBank/DDBJ whole genome shotgun (WGS) entry which is preliminary data.</text>
</comment>
<dbReference type="InterPro" id="IPR037058">
    <property type="entry name" value="Falgellar_hook_FlgE_sf"/>
</dbReference>
<comment type="subcellular location">
    <subcellularLocation>
        <location evidence="1 5">Bacterial flagellum basal body</location>
    </subcellularLocation>
</comment>
<evidence type="ECO:0000259" key="6">
    <source>
        <dbReference type="Pfam" id="PF00460"/>
    </source>
</evidence>
<dbReference type="PANTHER" id="PTHR30435">
    <property type="entry name" value="FLAGELLAR PROTEIN"/>
    <property type="match status" value="1"/>
</dbReference>
<keyword evidence="11" id="KW-1185">Reference proteome</keyword>
<feature type="domain" description="Flagellar basal-body/hook protein C-terminal" evidence="7">
    <location>
        <begin position="593"/>
        <end position="637"/>
    </location>
</feature>
<dbReference type="SUPFAM" id="SSF117143">
    <property type="entry name" value="Flagellar hook protein flgE"/>
    <property type="match status" value="2"/>
</dbReference>
<evidence type="ECO:0000259" key="9">
    <source>
        <dbReference type="Pfam" id="PF22692"/>
    </source>
</evidence>
<dbReference type="PANTHER" id="PTHR30435:SF1">
    <property type="entry name" value="FLAGELLAR HOOK PROTEIN FLGE"/>
    <property type="match status" value="1"/>
</dbReference>
<evidence type="ECO:0000313" key="11">
    <source>
        <dbReference type="Proteomes" id="UP000185093"/>
    </source>
</evidence>
<evidence type="ECO:0000313" key="10">
    <source>
        <dbReference type="EMBL" id="SIN65965.1"/>
    </source>
</evidence>
<evidence type="ECO:0000259" key="7">
    <source>
        <dbReference type="Pfam" id="PF06429"/>
    </source>
</evidence>
<dbReference type="InterPro" id="IPR053967">
    <property type="entry name" value="LlgE_F_G-like_D1"/>
</dbReference>
<dbReference type="InterPro" id="IPR001444">
    <property type="entry name" value="Flag_bb_rod_N"/>
</dbReference>
<accession>A0ABY1JCM8</accession>
<proteinExistence type="inferred from homology"/>
<dbReference type="InterPro" id="IPR010930">
    <property type="entry name" value="Flg_bb/hook_C_dom"/>
</dbReference>
<sequence>MLRSLNSGVSGIRSHQTMLDVIGNNIANVNTAGFKKSVVTFQDLLYETSRGATAPQGDIGGINPMQIGLGTTVAAVETIHSAGPLQYTGNRTDVAIQGDGYFVLNNGSGNVYSRAGNFVLDGNGNIVQSGTGYTVMGYQLTVDPNNPSQYIRGTQLVPLNIPVGQKLSAKATEVLGMQCNLDSRVPAYLPMGLTNPNFTTIAEIGGTAYNVSIAEDTSGTNLLTVKIGNETVGLKPSGINATTGLPVFDDASVSLGGNTYTLHFDDGTGELQLLDSSSNVTWKQQISGIMDYATLSFKGNDNMTRTYLAEFTDKGDGNMAMTLWGQDSSNNWSSFSVDVPVNADGTFAIPAGGLIVPETSNQFAGNVDVKLNATGDGKGLIFLASVDNGTTYEVASTLNQRTSSIHTTKIDIYDSLGNPHTVEVAFEKIGANEWRWRAWFPSEPGIPISNNTGVIKFDSDGKLTGSGVANVDLGFSSVGAMDSQVKFDFSGESLGKSLIDGVTQFGSDFTTKAYYQDGYAMGVLQDYSIGSDGNIMGVYSNGRTNALYSIALALFPNPAGLEKTGMTNFIPTANSGLPQLVTPGSGGAGTLAGGNLEMSNVDLADEFTKLIIAQRGFQANARVITTSDQVLEELINLKR</sequence>
<dbReference type="NCBIfam" id="TIGR03506">
    <property type="entry name" value="FlgEFG_subfam"/>
    <property type="match status" value="2"/>
</dbReference>
<dbReference type="Pfam" id="PF00460">
    <property type="entry name" value="Flg_bb_rod"/>
    <property type="match status" value="1"/>
</dbReference>
<dbReference type="Pfam" id="PF06429">
    <property type="entry name" value="Flg_bbr_C"/>
    <property type="match status" value="1"/>
</dbReference>
<keyword evidence="10" id="KW-0969">Cilium</keyword>
<dbReference type="InterPro" id="IPR011491">
    <property type="entry name" value="FlgE_D2"/>
</dbReference>
<dbReference type="Gene3D" id="2.60.98.20">
    <property type="entry name" value="Flagellar hook protein FlgE"/>
    <property type="match status" value="1"/>
</dbReference>